<accession>A0ABM0JCH5</accession>
<name>A0ABM0JCH5_APLCA</name>
<organism evidence="2 3">
    <name type="scientific">Aplysia californica</name>
    <name type="common">California sea hare</name>
    <dbReference type="NCBI Taxonomy" id="6500"/>
    <lineage>
        <taxon>Eukaryota</taxon>
        <taxon>Metazoa</taxon>
        <taxon>Spiralia</taxon>
        <taxon>Lophotrochozoa</taxon>
        <taxon>Mollusca</taxon>
        <taxon>Gastropoda</taxon>
        <taxon>Heterobranchia</taxon>
        <taxon>Euthyneura</taxon>
        <taxon>Tectipleura</taxon>
        <taxon>Aplysiida</taxon>
        <taxon>Aplysioidea</taxon>
        <taxon>Aplysiidae</taxon>
        <taxon>Aplysia</taxon>
    </lineage>
</organism>
<dbReference type="Proteomes" id="UP000694888">
    <property type="component" value="Unplaced"/>
</dbReference>
<evidence type="ECO:0000313" key="3">
    <source>
        <dbReference type="RefSeq" id="XP_005090533.1"/>
    </source>
</evidence>
<protein>
    <submittedName>
        <fullName evidence="3">Prespore protein Dp87-like</fullName>
    </submittedName>
</protein>
<evidence type="ECO:0000313" key="2">
    <source>
        <dbReference type="Proteomes" id="UP000694888"/>
    </source>
</evidence>
<proteinExistence type="predicted"/>
<dbReference type="InterPro" id="IPR036645">
    <property type="entry name" value="Elafin-like_sf"/>
</dbReference>
<sequence>MAQECRVVEHCQKADVCSVGARCIWQGTIDYELDDVCRHNGYLEALLISISKEVDNFREWKCKGPDKFWECPPGSACVDDGKGGGTCCMGRPDYGKPGLCPVECRVVPSSGSSHESPEGCLKLRHFCGYKSYSECNTDVHCGKGQKCQIQTACSYVPPPPSDAPGDVLLRRRKRDMSSDLDSPMCQVCVEHNPGGDCEPFYKCVEPGVAKTCAAVRCGARSSCQMTGTPPRPVCSPRCTKKCRSGFKCQIYKGSQRCTDRRPKTCDGLQCPHKTQCKMIKDTCGPGSRCDKWRRRAKKAECVPVCSRTCKGTRQCKVVSKCPYGGGECEHNERCVQVRKPGTCPKCRPGRECALRRRCRKCKLRHVCVLSQGRCPRLPKRLRHPKSRACRRETRRQPTCADDSDCRQSQKCCSSKCGRQICRYAKRP</sequence>
<feature type="domain" description="WAP" evidence="1">
    <location>
        <begin position="367"/>
        <end position="425"/>
    </location>
</feature>
<keyword evidence="2" id="KW-1185">Reference proteome</keyword>
<dbReference type="PROSITE" id="PS51390">
    <property type="entry name" value="WAP"/>
    <property type="match status" value="1"/>
</dbReference>
<dbReference type="Pfam" id="PF00095">
    <property type="entry name" value="WAP"/>
    <property type="match status" value="1"/>
</dbReference>
<dbReference type="InterPro" id="IPR008197">
    <property type="entry name" value="WAP_dom"/>
</dbReference>
<reference evidence="3" key="1">
    <citation type="submission" date="2025-08" db="UniProtKB">
        <authorList>
            <consortium name="RefSeq"/>
        </authorList>
    </citation>
    <scope>IDENTIFICATION</scope>
</reference>
<evidence type="ECO:0000259" key="1">
    <source>
        <dbReference type="PROSITE" id="PS51390"/>
    </source>
</evidence>
<gene>
    <name evidence="3" type="primary">LOC101863156</name>
</gene>
<dbReference type="RefSeq" id="XP_005090533.1">
    <property type="nucleotide sequence ID" value="XM_005090476.1"/>
</dbReference>
<dbReference type="GeneID" id="101863156"/>
<dbReference type="Gene3D" id="4.10.75.10">
    <property type="entry name" value="Elafin-like"/>
    <property type="match status" value="1"/>
</dbReference>